<organism evidence="1 2">
    <name type="scientific">Hypoxylon rubiginosum</name>
    <dbReference type="NCBI Taxonomy" id="110542"/>
    <lineage>
        <taxon>Eukaryota</taxon>
        <taxon>Fungi</taxon>
        <taxon>Dikarya</taxon>
        <taxon>Ascomycota</taxon>
        <taxon>Pezizomycotina</taxon>
        <taxon>Sordariomycetes</taxon>
        <taxon>Xylariomycetidae</taxon>
        <taxon>Xylariales</taxon>
        <taxon>Hypoxylaceae</taxon>
        <taxon>Hypoxylon</taxon>
    </lineage>
</organism>
<evidence type="ECO:0000313" key="2">
    <source>
        <dbReference type="Proteomes" id="UP001497680"/>
    </source>
</evidence>
<evidence type="ECO:0000313" key="1">
    <source>
        <dbReference type="EMBL" id="KAI6085428.1"/>
    </source>
</evidence>
<dbReference type="Proteomes" id="UP001497680">
    <property type="component" value="Unassembled WGS sequence"/>
</dbReference>
<proteinExistence type="predicted"/>
<dbReference type="EMBL" id="MU394325">
    <property type="protein sequence ID" value="KAI6085428.1"/>
    <property type="molecule type" value="Genomic_DNA"/>
</dbReference>
<accession>A0ACC0CYG6</accession>
<name>A0ACC0CYG6_9PEZI</name>
<sequence length="77" mass="8592">MNFSLFIFLPIFGPSISLILICFRPLICCFHPVCLVSSADPKNTYPSFFFSCVSIPCSSFTLISAFELDVLNQAEQC</sequence>
<protein>
    <submittedName>
        <fullName evidence="1">Uncharacterized protein</fullName>
    </submittedName>
</protein>
<comment type="caution">
    <text evidence="1">The sequence shown here is derived from an EMBL/GenBank/DDBJ whole genome shotgun (WGS) entry which is preliminary data.</text>
</comment>
<gene>
    <name evidence="1" type="ORF">F4821DRAFT_240574</name>
</gene>
<keyword evidence="2" id="KW-1185">Reference proteome</keyword>
<reference evidence="1 2" key="1">
    <citation type="journal article" date="2022" name="New Phytol.">
        <title>Ecological generalism drives hyperdiversity of secondary metabolite gene clusters in xylarialean endophytes.</title>
        <authorList>
            <person name="Franco M.E.E."/>
            <person name="Wisecaver J.H."/>
            <person name="Arnold A.E."/>
            <person name="Ju Y.M."/>
            <person name="Slot J.C."/>
            <person name="Ahrendt S."/>
            <person name="Moore L.P."/>
            <person name="Eastman K.E."/>
            <person name="Scott K."/>
            <person name="Konkel Z."/>
            <person name="Mondo S.J."/>
            <person name="Kuo A."/>
            <person name="Hayes R.D."/>
            <person name="Haridas S."/>
            <person name="Andreopoulos B."/>
            <person name="Riley R."/>
            <person name="LaButti K."/>
            <person name="Pangilinan J."/>
            <person name="Lipzen A."/>
            <person name="Amirebrahimi M."/>
            <person name="Yan J."/>
            <person name="Adam C."/>
            <person name="Keymanesh K."/>
            <person name="Ng V."/>
            <person name="Louie K."/>
            <person name="Northen T."/>
            <person name="Drula E."/>
            <person name="Henrissat B."/>
            <person name="Hsieh H.M."/>
            <person name="Youens-Clark K."/>
            <person name="Lutzoni F."/>
            <person name="Miadlikowska J."/>
            <person name="Eastwood D.C."/>
            <person name="Hamelin R.C."/>
            <person name="Grigoriev I.V."/>
            <person name="U'Ren J.M."/>
        </authorList>
    </citation>
    <scope>NUCLEOTIDE SEQUENCE [LARGE SCALE GENOMIC DNA]</scope>
    <source>
        <strain evidence="1 2">ER1909</strain>
    </source>
</reference>